<dbReference type="VEuPathDB" id="MicrosporidiaDB:SLOPH_1123"/>
<dbReference type="HOGENOM" id="CLU_664251_0_0_1"/>
<feature type="compositionally biased region" description="Basic residues" evidence="2">
    <location>
        <begin position="1"/>
        <end position="10"/>
    </location>
</feature>
<name>S7WAL5_SPRLO</name>
<dbReference type="AlphaFoldDB" id="S7WAL5"/>
<organism evidence="3 4">
    <name type="scientific">Spraguea lophii (strain 42_110)</name>
    <name type="common">Microsporidian parasite</name>
    <dbReference type="NCBI Taxonomy" id="1358809"/>
    <lineage>
        <taxon>Eukaryota</taxon>
        <taxon>Fungi</taxon>
        <taxon>Fungi incertae sedis</taxon>
        <taxon>Microsporidia</taxon>
        <taxon>Spragueidae</taxon>
        <taxon>Spraguea</taxon>
    </lineage>
</organism>
<keyword evidence="4" id="KW-1185">Reference proteome</keyword>
<evidence type="ECO:0000313" key="3">
    <source>
        <dbReference type="EMBL" id="EPR80000.1"/>
    </source>
</evidence>
<evidence type="ECO:0000313" key="4">
    <source>
        <dbReference type="Proteomes" id="UP000014978"/>
    </source>
</evidence>
<gene>
    <name evidence="3" type="ORF">SLOPH_1123</name>
</gene>
<evidence type="ECO:0000256" key="2">
    <source>
        <dbReference type="SAM" id="MobiDB-lite"/>
    </source>
</evidence>
<dbReference type="Proteomes" id="UP000014978">
    <property type="component" value="Unassembled WGS sequence"/>
</dbReference>
<feature type="region of interest" description="Disordered" evidence="2">
    <location>
        <begin position="1"/>
        <end position="27"/>
    </location>
</feature>
<reference evidence="4" key="1">
    <citation type="journal article" date="2013" name="PLoS Genet.">
        <title>The genome of Spraguea lophii and the basis of host-microsporidian interactions.</title>
        <authorList>
            <person name="Campbell S.E."/>
            <person name="Williams T.A."/>
            <person name="Yousuf A."/>
            <person name="Soanes D.M."/>
            <person name="Paszkiewicz K.H."/>
            <person name="Williams B.A.P."/>
        </authorList>
    </citation>
    <scope>NUCLEOTIDE SEQUENCE [LARGE SCALE GENOMIC DNA]</scope>
    <source>
        <strain evidence="4">42_110</strain>
    </source>
</reference>
<feature type="coiled-coil region" evidence="1">
    <location>
        <begin position="366"/>
        <end position="414"/>
    </location>
</feature>
<feature type="coiled-coil region" evidence="1">
    <location>
        <begin position="250"/>
        <end position="337"/>
    </location>
</feature>
<dbReference type="STRING" id="1358809.S7WAL5"/>
<comment type="caution">
    <text evidence="3">The sequence shown here is derived from an EMBL/GenBank/DDBJ whole genome shotgun (WGS) entry which is preliminary data.</text>
</comment>
<protein>
    <submittedName>
        <fullName evidence="3">Uncharacterized protein</fullName>
    </submittedName>
</protein>
<accession>S7WAL5</accession>
<proteinExistence type="predicted"/>
<dbReference type="InParanoid" id="S7WAL5"/>
<dbReference type="EMBL" id="ATCN01000050">
    <property type="protein sequence ID" value="EPR80000.1"/>
    <property type="molecule type" value="Genomic_DNA"/>
</dbReference>
<keyword evidence="1" id="KW-0175">Coiled coil</keyword>
<sequence>MPYTPRKRRLSALSASKSHKKDEEDTNIEFSTYVEEKTKVTNVDIEETKENISEINNNKEIFLKEQVVDIEKIENNVDDTLVQEEVEEINLSKKESTTKIQMNNNLTEKNIEIEKEEKETEKIHSMKENDILDKKETIENKYSLDPSILEKIRADHKERVAAIIDELGDKTTNEDEDEEEMECSMDQESISEEEIDEEEISKIQNTMQDIICNNPSAKEFLGSFLKNGNIVSTIDDIVKIKKQQKNEVIMEEKKIEVEKVEEQFSEDLENYKKEIKNLKIENQQNEIKIEELTENNNSLNEKMDNLNTTIDCADKTIIHLEEQIKILKNKVDIVVNKLETEKLKNKESSDVKEDVRDGKRILKQMGEEYEIEKQEMTKSIDELKNENKTMEIRLENMKGVVSELLKKINDQEDK</sequence>
<evidence type="ECO:0000256" key="1">
    <source>
        <dbReference type="SAM" id="Coils"/>
    </source>
</evidence>